<reference evidence="6 7" key="1">
    <citation type="journal article" date="2014" name="PLoS Genet.">
        <title>Phylogenetically driven sequencing of extremely halophilic archaea reveals strategies for static and dynamic osmo-response.</title>
        <authorList>
            <person name="Becker E.A."/>
            <person name="Seitzer P.M."/>
            <person name="Tritt A."/>
            <person name="Larsen D."/>
            <person name="Krusor M."/>
            <person name="Yao A.I."/>
            <person name="Wu D."/>
            <person name="Madern D."/>
            <person name="Eisen J.A."/>
            <person name="Darling A.E."/>
            <person name="Facciotti M.T."/>
        </authorList>
    </citation>
    <scope>NUCLEOTIDE SEQUENCE [LARGE SCALE GENOMIC DNA]</scope>
    <source>
        <strain evidence="6 7">DSM 1137</strain>
    </source>
</reference>
<dbReference type="InterPro" id="IPR031803">
    <property type="entry name" value="BAT_GAF/HTH-assoc"/>
</dbReference>
<dbReference type="GO" id="GO:0003677">
    <property type="term" value="F:DNA binding"/>
    <property type="evidence" value="ECO:0007669"/>
    <property type="project" value="InterPro"/>
</dbReference>
<dbReference type="Proteomes" id="UP000011514">
    <property type="component" value="Unassembled WGS sequence"/>
</dbReference>
<evidence type="ECO:0000256" key="1">
    <source>
        <dbReference type="ARBA" id="ARBA00023015"/>
    </source>
</evidence>
<dbReference type="AlphaFoldDB" id="M0E751"/>
<comment type="caution">
    <text evidence="6">The sequence shown here is derived from an EMBL/GenBank/DDBJ whole genome shotgun (WGS) entry which is preliminary data.</text>
</comment>
<dbReference type="Pfam" id="PF04967">
    <property type="entry name" value="HTH_10"/>
    <property type="match status" value="1"/>
</dbReference>
<dbReference type="InterPro" id="IPR011010">
    <property type="entry name" value="DNA_brk_join_enz"/>
</dbReference>
<keyword evidence="3" id="KW-0233">DNA recombination</keyword>
<dbReference type="GO" id="GO:0015074">
    <property type="term" value="P:DNA integration"/>
    <property type="evidence" value="ECO:0007669"/>
    <property type="project" value="InterPro"/>
</dbReference>
<evidence type="ECO:0000256" key="2">
    <source>
        <dbReference type="ARBA" id="ARBA00023163"/>
    </source>
</evidence>
<dbReference type="SUPFAM" id="SSF56349">
    <property type="entry name" value="DNA breaking-rejoining enzymes"/>
    <property type="match status" value="1"/>
</dbReference>
<dbReference type="CDD" id="cd00397">
    <property type="entry name" value="DNA_BRE_C"/>
    <property type="match status" value="1"/>
</dbReference>
<dbReference type="PANTHER" id="PTHR34236:SF1">
    <property type="entry name" value="DIMETHYL SULFOXIDE REDUCTASE TRANSCRIPTIONAL ACTIVATOR"/>
    <property type="match status" value="1"/>
</dbReference>
<feature type="region of interest" description="Disordered" evidence="4">
    <location>
        <begin position="61"/>
        <end position="92"/>
    </location>
</feature>
<evidence type="ECO:0000256" key="3">
    <source>
        <dbReference type="ARBA" id="ARBA00023172"/>
    </source>
</evidence>
<feature type="domain" description="Tyr recombinase" evidence="5">
    <location>
        <begin position="1"/>
        <end position="205"/>
    </location>
</feature>
<keyword evidence="7" id="KW-1185">Reference proteome</keyword>
<dbReference type="Gene3D" id="1.10.443.10">
    <property type="entry name" value="Intergrase catalytic core"/>
    <property type="match status" value="1"/>
</dbReference>
<dbReference type="InterPro" id="IPR007050">
    <property type="entry name" value="HTH_bacterioopsin"/>
</dbReference>
<accession>M0E751</accession>
<proteinExistence type="predicted"/>
<dbReference type="GO" id="GO:0006310">
    <property type="term" value="P:DNA recombination"/>
    <property type="evidence" value="ECO:0007669"/>
    <property type="project" value="UniProtKB-KW"/>
</dbReference>
<dbReference type="InterPro" id="IPR002104">
    <property type="entry name" value="Integrase_catalytic"/>
</dbReference>
<gene>
    <name evidence="6" type="ORF">C471_00905</name>
</gene>
<protein>
    <submittedName>
        <fullName evidence="6">Bacterio-opsin activator HTH domain protein</fullName>
    </submittedName>
</protein>
<keyword evidence="1" id="KW-0805">Transcription regulation</keyword>
<dbReference type="eggNOG" id="arCOG02282">
    <property type="taxonomic scope" value="Archaea"/>
</dbReference>
<dbReference type="OrthoDB" id="234125at2157"/>
<evidence type="ECO:0000313" key="7">
    <source>
        <dbReference type="Proteomes" id="UP000011514"/>
    </source>
</evidence>
<dbReference type="eggNOG" id="arCOG02276">
    <property type="taxonomic scope" value="Archaea"/>
</dbReference>
<dbReference type="PATRIC" id="fig|1227484.4.peg.183"/>
<dbReference type="Pfam" id="PF15915">
    <property type="entry name" value="BAT"/>
    <property type="match status" value="1"/>
</dbReference>
<dbReference type="EMBL" id="AOJE01000005">
    <property type="protein sequence ID" value="ELZ43631.1"/>
    <property type="molecule type" value="Genomic_DNA"/>
</dbReference>
<dbReference type="PROSITE" id="PS51898">
    <property type="entry name" value="TYR_RECOMBINASE"/>
    <property type="match status" value="1"/>
</dbReference>
<dbReference type="RefSeq" id="WP_004045872.1">
    <property type="nucleotide sequence ID" value="NZ_AOJE01000005.1"/>
</dbReference>
<sequence>MADGLDADAYDSLVTAAETYRAALVVRLGGEAGLRTGEITRVAPRHLRETEGDADVSLLAVPADGAGPNEGSESGAGGDTKAETAARDREAVARETAIPASLAAELRRYAESADLGETEPFVDVSPRRVQMIVSETAERAAARTDGLVDPDVTPRDLRRTFARRLLVDRGVDPHAVREAGGWETMGTLDGYLGPLDGEAIAEAVADGRAGPAGGSAGGSAPTALGGFEALADGDDRSTPLAAVPEGVVESDRWAEAWVVRGTGNRERVEIAGAAGADRGTLVDRGVTGDGPWIDAVEEGEPIATEGLPATAGRPGVAVPLRYRDVTHGALCVVTGGDPPLPPVSPVERREIAALGRCLGWAVTARRWRDLLHSDTVTEVEFHTGDEGAFLARASAALGCRIELASTVAVDDEASRFYLSVEGARPQALADAVAGASGVSDLRVIETRENGCDVSARVEGGSAVRTLTEHGATVRDATAEDGRVRVVADLPEGADVRPVADGFRSAFSDARLASKESVPRSPRSEDSLREGVTDRFTDRQWAALSAAYHGGYFDWPRGSTAEEVADAMDVSSPTFHNHLRKAQRRLLDELFEDGRRARRPDQR</sequence>
<evidence type="ECO:0000313" key="6">
    <source>
        <dbReference type="EMBL" id="ELZ43631.1"/>
    </source>
</evidence>
<feature type="compositionally biased region" description="Basic and acidic residues" evidence="4">
    <location>
        <begin position="80"/>
        <end position="92"/>
    </location>
</feature>
<evidence type="ECO:0000259" key="5">
    <source>
        <dbReference type="PROSITE" id="PS51898"/>
    </source>
</evidence>
<keyword evidence="2" id="KW-0804">Transcription</keyword>
<dbReference type="STRING" id="1227484.C471_00905"/>
<organism evidence="6 7">
    <name type="scientific">Halorubrum saccharovorum DSM 1137</name>
    <dbReference type="NCBI Taxonomy" id="1227484"/>
    <lineage>
        <taxon>Archaea</taxon>
        <taxon>Methanobacteriati</taxon>
        <taxon>Methanobacteriota</taxon>
        <taxon>Stenosarchaea group</taxon>
        <taxon>Halobacteria</taxon>
        <taxon>Halobacteriales</taxon>
        <taxon>Haloferacaceae</taxon>
        <taxon>Halorubrum</taxon>
    </lineage>
</organism>
<dbReference type="InterPro" id="IPR013762">
    <property type="entry name" value="Integrase-like_cat_sf"/>
</dbReference>
<name>M0E751_9EURY</name>
<evidence type="ECO:0000256" key="4">
    <source>
        <dbReference type="SAM" id="MobiDB-lite"/>
    </source>
</evidence>
<dbReference type="PANTHER" id="PTHR34236">
    <property type="entry name" value="DIMETHYL SULFOXIDE REDUCTASE TRANSCRIPTIONAL ACTIVATOR"/>
    <property type="match status" value="1"/>
</dbReference>